<evidence type="ECO:0000256" key="3">
    <source>
        <dbReference type="ARBA" id="ARBA00022475"/>
    </source>
</evidence>
<name>A0ABQ4PCL3_9GAMM</name>
<proteinExistence type="predicted"/>
<comment type="subcellular location">
    <subcellularLocation>
        <location evidence="1">Cell membrane</location>
        <topology evidence="1">Multi-pass membrane protein</topology>
    </subcellularLocation>
</comment>
<keyword evidence="9" id="KW-1185">Reference proteome</keyword>
<keyword evidence="6 7" id="KW-0472">Membrane</keyword>
<comment type="caution">
    <text evidence="8">The sequence shown here is derived from an EMBL/GenBank/DDBJ whole genome shotgun (WGS) entry which is preliminary data.</text>
</comment>
<accession>A0ABQ4PCL3</accession>
<dbReference type="SUPFAM" id="SSF118215">
    <property type="entry name" value="Proton glutamate symport protein"/>
    <property type="match status" value="1"/>
</dbReference>
<dbReference type="InterPro" id="IPR001991">
    <property type="entry name" value="Na-dicarboxylate_symporter"/>
</dbReference>
<evidence type="ECO:0000256" key="7">
    <source>
        <dbReference type="SAM" id="Phobius"/>
    </source>
</evidence>
<keyword evidence="2" id="KW-0813">Transport</keyword>
<dbReference type="InterPro" id="IPR036458">
    <property type="entry name" value="Na:dicarbo_symporter_sf"/>
</dbReference>
<feature type="transmembrane region" description="Helical" evidence="7">
    <location>
        <begin position="110"/>
        <end position="131"/>
    </location>
</feature>
<dbReference type="Pfam" id="PF00375">
    <property type="entry name" value="SDF"/>
    <property type="match status" value="1"/>
</dbReference>
<feature type="transmembrane region" description="Helical" evidence="7">
    <location>
        <begin position="212"/>
        <end position="234"/>
    </location>
</feature>
<feature type="transmembrane region" description="Helical" evidence="7">
    <location>
        <begin position="332"/>
        <end position="352"/>
    </location>
</feature>
<reference evidence="8" key="1">
    <citation type="submission" date="2021-05" db="EMBL/GenBank/DDBJ databases">
        <title>Molecular characterization for Shewanella algae harboring chromosomal blaOXA-55-like strains isolated from clinical and environment sample.</title>
        <authorList>
            <person name="Ohama Y."/>
            <person name="Aoki K."/>
            <person name="Harada S."/>
            <person name="Moriya K."/>
            <person name="Ishii Y."/>
            <person name="Tateda K."/>
        </authorList>
    </citation>
    <scope>NUCLEOTIDE SEQUENCE</scope>
    <source>
        <strain evidence="8">JCM 11563</strain>
    </source>
</reference>
<evidence type="ECO:0000256" key="2">
    <source>
        <dbReference type="ARBA" id="ARBA00022448"/>
    </source>
</evidence>
<dbReference type="Gene3D" id="1.10.3860.10">
    <property type="entry name" value="Sodium:dicarboxylate symporter"/>
    <property type="match status" value="1"/>
</dbReference>
<dbReference type="PRINTS" id="PR00173">
    <property type="entry name" value="EDTRNSPORT"/>
</dbReference>
<evidence type="ECO:0000313" key="8">
    <source>
        <dbReference type="EMBL" id="GIU45285.1"/>
    </source>
</evidence>
<organism evidence="8 9">
    <name type="scientific">Shewanella sairae</name>
    <dbReference type="NCBI Taxonomy" id="190310"/>
    <lineage>
        <taxon>Bacteria</taxon>
        <taxon>Pseudomonadati</taxon>
        <taxon>Pseudomonadota</taxon>
        <taxon>Gammaproteobacteria</taxon>
        <taxon>Alteromonadales</taxon>
        <taxon>Shewanellaceae</taxon>
        <taxon>Shewanella</taxon>
    </lineage>
</organism>
<evidence type="ECO:0000256" key="4">
    <source>
        <dbReference type="ARBA" id="ARBA00022692"/>
    </source>
</evidence>
<gene>
    <name evidence="8" type="primary">gltP</name>
    <name evidence="8" type="ORF">TUM4438_18420</name>
</gene>
<protein>
    <submittedName>
        <fullName evidence="8">Sodium:dicarboxylate symporter</fullName>
    </submittedName>
</protein>
<feature type="transmembrane region" description="Helical" evidence="7">
    <location>
        <begin position="68"/>
        <end position="90"/>
    </location>
</feature>
<dbReference type="PANTHER" id="PTHR42865">
    <property type="entry name" value="PROTON/GLUTAMATE-ASPARTATE SYMPORTER"/>
    <property type="match status" value="1"/>
</dbReference>
<feature type="transmembrane region" description="Helical" evidence="7">
    <location>
        <begin position="246"/>
        <end position="269"/>
    </location>
</feature>
<sequence>MVGFNAQIEKHKNYTGSTMSATKTKKLGLTSKIIIGMFTGIILGLLLRNLFPESDFIKEYITEGVLNVIGTIFISSLKMLVVPLVFVSLVCGTCSLSEPSKVGRLGGKTIAFYLFTTAIALSMAILVAVAVHPGNASMVVEGMQFDAKQAPSLSDVLINLVPTNPLHAMSEGNMLQIIIFAVIFGFAISHIGERGARVAALFNDLNEVIMRVVTLIMQLAPYGVFALMAKLALTLGMETFGSVVKYFFVVLGVLLIHAFVVYPTLLKLFSGLNPFTFIRKIRDVQLFAFSTASSNATLPVTIETAEHRMGVDNKIASFTLPLGATINMDGTAIMQGVATVFIAQVFGIELTITDYAMVVITATLASIGTAGVPGVGLIMLAMVLNQVGLPVEGIALIIGVDRLLDMVRTAVNVTGDTVATVVIAKSEGEFDEALFNDTQAGKVAPGFNAEVHAEEHKVNR</sequence>
<dbReference type="Proteomes" id="UP000887104">
    <property type="component" value="Unassembled WGS sequence"/>
</dbReference>
<keyword evidence="5 7" id="KW-1133">Transmembrane helix</keyword>
<evidence type="ECO:0000256" key="6">
    <source>
        <dbReference type="ARBA" id="ARBA00023136"/>
    </source>
</evidence>
<evidence type="ECO:0000256" key="5">
    <source>
        <dbReference type="ARBA" id="ARBA00022989"/>
    </source>
</evidence>
<keyword evidence="4 7" id="KW-0812">Transmembrane</keyword>
<evidence type="ECO:0000313" key="9">
    <source>
        <dbReference type="Proteomes" id="UP000887104"/>
    </source>
</evidence>
<dbReference type="PANTHER" id="PTHR42865:SF7">
    <property type="entry name" value="PROTON_GLUTAMATE-ASPARTATE SYMPORTER"/>
    <property type="match status" value="1"/>
</dbReference>
<keyword evidence="3" id="KW-1003">Cell membrane</keyword>
<feature type="transmembrane region" description="Helical" evidence="7">
    <location>
        <begin position="29"/>
        <end position="48"/>
    </location>
</feature>
<dbReference type="EMBL" id="BPEY01000027">
    <property type="protein sequence ID" value="GIU45285.1"/>
    <property type="molecule type" value="Genomic_DNA"/>
</dbReference>
<evidence type="ECO:0000256" key="1">
    <source>
        <dbReference type="ARBA" id="ARBA00004651"/>
    </source>
</evidence>
<feature type="transmembrane region" description="Helical" evidence="7">
    <location>
        <begin position="174"/>
        <end position="191"/>
    </location>
</feature>